<dbReference type="EMBL" id="CAJPIZ010002821">
    <property type="protein sequence ID" value="CAG2105555.1"/>
    <property type="molecule type" value="Genomic_DNA"/>
</dbReference>
<dbReference type="InterPro" id="IPR046345">
    <property type="entry name" value="TraB_PrgY-like"/>
</dbReference>
<evidence type="ECO:0000313" key="3">
    <source>
        <dbReference type="Proteomes" id="UP000759131"/>
    </source>
</evidence>
<dbReference type="AlphaFoldDB" id="A0A7R9KN05"/>
<dbReference type="InterPro" id="IPR002816">
    <property type="entry name" value="TraB/PrgY/GumN_fam"/>
</dbReference>
<dbReference type="PANTHER" id="PTHR21530:SF7">
    <property type="entry name" value="TRAB DOMAIN-CONTAINING PROTEIN"/>
    <property type="match status" value="1"/>
</dbReference>
<gene>
    <name evidence="2" type="ORF">OSB1V03_LOCUS5561</name>
</gene>
<dbReference type="CDD" id="cd14726">
    <property type="entry name" value="TraB_PrgY-like"/>
    <property type="match status" value="1"/>
</dbReference>
<proteinExistence type="predicted"/>
<dbReference type="OrthoDB" id="48306at2759"/>
<dbReference type="Proteomes" id="UP000759131">
    <property type="component" value="Unassembled WGS sequence"/>
</dbReference>
<reference evidence="2" key="1">
    <citation type="submission" date="2020-11" db="EMBL/GenBank/DDBJ databases">
        <authorList>
            <person name="Tran Van P."/>
        </authorList>
    </citation>
    <scope>NUCLEOTIDE SEQUENCE</scope>
</reference>
<feature type="compositionally biased region" description="Acidic residues" evidence="1">
    <location>
        <begin position="202"/>
        <end position="222"/>
    </location>
</feature>
<sequence length="582" mass="65158">MIDHILEEILQHLSVKELYRLERTSAQFACCVGTALRDKRMLSVGREGLEECNITEAIARKELIRRKNYDGLSVDYKYDLMASHHALTSMLTKFPLIQDMILRRVIVDYKTIDLVIRFCPRLSRLTLISYRDMSFNRDNSFEANVRNYHQNSVTTDGSDERQLNGAVEDTAVVDNNTNEDNNAAIDGDNSIKATRGNISYEEVSDDYLDTDPDDDPEEDESESTISLDDSCRPKASAGALMGRLGGSQDNGAVDRFASEPLPETVTVLDGPNGAKLYLVGTAHFSEKSQQDVSQTILRTQPNIIVLELCESRLSILSMDEKTILEESSTMGVAKIRHNIREHGLVQGVMYALLLSLSAHLTKQLGMAPGGEFRRAFNEASKIPGCVVHLGDRPVHTTLRRAISSLTVWQKVRLAFGIIFNSESISKEEIEKCKQKDLLEQMLIEMSGEFPELSRVFLEERDAYLAYSLWLATAPIPHMDSPTGYHPAVVVGVVGIGHVAGIVKKWGTVRDEDITELLTYTIHTFLIPETSLTTKIVKKSLKYTFIGLAVWGCYRLFVPNTINTALSHASLQTIDWIQKSIHK</sequence>
<dbReference type="EMBL" id="OC857396">
    <property type="protein sequence ID" value="CAD7625125.1"/>
    <property type="molecule type" value="Genomic_DNA"/>
</dbReference>
<evidence type="ECO:0000256" key="1">
    <source>
        <dbReference type="SAM" id="MobiDB-lite"/>
    </source>
</evidence>
<dbReference type="PANTHER" id="PTHR21530">
    <property type="entry name" value="PHEROMONE SHUTDOWN PROTEIN"/>
    <property type="match status" value="1"/>
</dbReference>
<evidence type="ECO:0008006" key="4">
    <source>
        <dbReference type="Google" id="ProtNLM"/>
    </source>
</evidence>
<protein>
    <recommendedName>
        <fullName evidence="4">TraB domain-containing protein</fullName>
    </recommendedName>
</protein>
<feature type="region of interest" description="Disordered" evidence="1">
    <location>
        <begin position="201"/>
        <end position="254"/>
    </location>
</feature>
<dbReference type="Pfam" id="PF01963">
    <property type="entry name" value="TraB_PrgY_gumN"/>
    <property type="match status" value="1"/>
</dbReference>
<keyword evidence="3" id="KW-1185">Reference proteome</keyword>
<accession>A0A7R9KN05</accession>
<name>A0A7R9KN05_9ACAR</name>
<evidence type="ECO:0000313" key="2">
    <source>
        <dbReference type="EMBL" id="CAD7625125.1"/>
    </source>
</evidence>
<organism evidence="2">
    <name type="scientific">Medioppia subpectinata</name>
    <dbReference type="NCBI Taxonomy" id="1979941"/>
    <lineage>
        <taxon>Eukaryota</taxon>
        <taxon>Metazoa</taxon>
        <taxon>Ecdysozoa</taxon>
        <taxon>Arthropoda</taxon>
        <taxon>Chelicerata</taxon>
        <taxon>Arachnida</taxon>
        <taxon>Acari</taxon>
        <taxon>Acariformes</taxon>
        <taxon>Sarcoptiformes</taxon>
        <taxon>Oribatida</taxon>
        <taxon>Brachypylina</taxon>
        <taxon>Oppioidea</taxon>
        <taxon>Oppiidae</taxon>
        <taxon>Medioppia</taxon>
    </lineage>
</organism>